<protein>
    <submittedName>
        <fullName evidence="3">Uncharacterized protein</fullName>
    </submittedName>
</protein>
<reference evidence="3" key="1">
    <citation type="submission" date="2022-11" db="UniProtKB">
        <authorList>
            <consortium name="WormBaseParasite"/>
        </authorList>
    </citation>
    <scope>IDENTIFICATION</scope>
</reference>
<accession>A0A915ELD9</accession>
<dbReference type="WBParaSite" id="jg6614">
    <property type="protein sequence ID" value="jg6614"/>
    <property type="gene ID" value="jg6614"/>
</dbReference>
<keyword evidence="1" id="KW-0732">Signal</keyword>
<name>A0A915ELD9_9BILA</name>
<proteinExistence type="predicted"/>
<feature type="signal peptide" evidence="1">
    <location>
        <begin position="1"/>
        <end position="22"/>
    </location>
</feature>
<evidence type="ECO:0000313" key="3">
    <source>
        <dbReference type="WBParaSite" id="jg6614"/>
    </source>
</evidence>
<keyword evidence="2" id="KW-1185">Reference proteome</keyword>
<sequence>MVSNHKLQLLLLLSTLICKAVSKEGCQNAQCSPFFTLPCSFGSLDPCIQKTCKEICSKDENRKMIACYCRGTVEGPTLRACFCSKSKKMVAF</sequence>
<dbReference type="AlphaFoldDB" id="A0A915ELD9"/>
<evidence type="ECO:0000256" key="1">
    <source>
        <dbReference type="SAM" id="SignalP"/>
    </source>
</evidence>
<evidence type="ECO:0000313" key="2">
    <source>
        <dbReference type="Proteomes" id="UP000887574"/>
    </source>
</evidence>
<dbReference type="Proteomes" id="UP000887574">
    <property type="component" value="Unplaced"/>
</dbReference>
<organism evidence="2 3">
    <name type="scientific">Ditylenchus dipsaci</name>
    <dbReference type="NCBI Taxonomy" id="166011"/>
    <lineage>
        <taxon>Eukaryota</taxon>
        <taxon>Metazoa</taxon>
        <taxon>Ecdysozoa</taxon>
        <taxon>Nematoda</taxon>
        <taxon>Chromadorea</taxon>
        <taxon>Rhabditida</taxon>
        <taxon>Tylenchina</taxon>
        <taxon>Tylenchomorpha</taxon>
        <taxon>Sphaerularioidea</taxon>
        <taxon>Anguinidae</taxon>
        <taxon>Anguininae</taxon>
        <taxon>Ditylenchus</taxon>
    </lineage>
</organism>
<feature type="chain" id="PRO_5037272659" evidence="1">
    <location>
        <begin position="23"/>
        <end position="92"/>
    </location>
</feature>